<keyword evidence="2" id="KW-1133">Transmembrane helix</keyword>
<sequence length="288" mass="30212">MSTPPQTGSGFGGFAPLPPRQEAGQGPATGAETGMGTGTGAGTGAVQTVGHPARHPGGPATEPGSGPGGGAAGGRGRRVLRRVGWGVVGAVLASAVWTAALWTVPSMVGTASSPRSQGPYRPVDDLCATARVSAFGRLYPVLSGTPYHYTTRDRALDDMYCSQYLKHAAGDTGYVTLYMEAQLHHAVNAAPEFEAQRTGFEQRRFQVSDVPGLGEQAFVAYLDDQSGSDHGRHYLTQTLYVRDGALTYYLNWSGSYQEGQQGAPDREGIRQALLADTRDALRALGGRG</sequence>
<organism evidence="3 4">
    <name type="scientific">Kitasatospora nipponensis</name>
    <dbReference type="NCBI Taxonomy" id="258049"/>
    <lineage>
        <taxon>Bacteria</taxon>
        <taxon>Bacillati</taxon>
        <taxon>Actinomycetota</taxon>
        <taxon>Actinomycetes</taxon>
        <taxon>Kitasatosporales</taxon>
        <taxon>Streptomycetaceae</taxon>
        <taxon>Kitasatospora</taxon>
    </lineage>
</organism>
<feature type="region of interest" description="Disordered" evidence="1">
    <location>
        <begin position="1"/>
        <end position="75"/>
    </location>
</feature>
<dbReference type="Proteomes" id="UP001500037">
    <property type="component" value="Unassembled WGS sequence"/>
</dbReference>
<evidence type="ECO:0000313" key="4">
    <source>
        <dbReference type="Proteomes" id="UP001500037"/>
    </source>
</evidence>
<feature type="compositionally biased region" description="Gly residues" evidence="1">
    <location>
        <begin position="33"/>
        <end position="43"/>
    </location>
</feature>
<keyword evidence="2" id="KW-0812">Transmembrane</keyword>
<keyword evidence="2" id="KW-0472">Membrane</keyword>
<dbReference type="RefSeq" id="WP_344437999.1">
    <property type="nucleotide sequence ID" value="NZ_BAAALF010000002.1"/>
</dbReference>
<keyword evidence="4" id="KW-1185">Reference proteome</keyword>
<evidence type="ECO:0000256" key="1">
    <source>
        <dbReference type="SAM" id="MobiDB-lite"/>
    </source>
</evidence>
<protein>
    <submittedName>
        <fullName evidence="3">Uncharacterized protein</fullName>
    </submittedName>
</protein>
<proteinExistence type="predicted"/>
<accession>A0ABN1VM22</accession>
<gene>
    <name evidence="3" type="ORF">GCM10009665_02840</name>
</gene>
<evidence type="ECO:0000256" key="2">
    <source>
        <dbReference type="SAM" id="Phobius"/>
    </source>
</evidence>
<reference evidence="3 4" key="1">
    <citation type="journal article" date="2019" name="Int. J. Syst. Evol. Microbiol.">
        <title>The Global Catalogue of Microorganisms (GCM) 10K type strain sequencing project: providing services to taxonomists for standard genome sequencing and annotation.</title>
        <authorList>
            <consortium name="The Broad Institute Genomics Platform"/>
            <consortium name="The Broad Institute Genome Sequencing Center for Infectious Disease"/>
            <person name="Wu L."/>
            <person name="Ma J."/>
        </authorList>
    </citation>
    <scope>NUCLEOTIDE SEQUENCE [LARGE SCALE GENOMIC DNA]</scope>
    <source>
        <strain evidence="3 4">JCM 13004</strain>
    </source>
</reference>
<dbReference type="EMBL" id="BAAALF010000002">
    <property type="protein sequence ID" value="GAA1216405.1"/>
    <property type="molecule type" value="Genomic_DNA"/>
</dbReference>
<feature type="compositionally biased region" description="Gly residues" evidence="1">
    <location>
        <begin position="65"/>
        <end position="74"/>
    </location>
</feature>
<evidence type="ECO:0000313" key="3">
    <source>
        <dbReference type="EMBL" id="GAA1216405.1"/>
    </source>
</evidence>
<name>A0ABN1VM22_9ACTN</name>
<comment type="caution">
    <text evidence="3">The sequence shown here is derived from an EMBL/GenBank/DDBJ whole genome shotgun (WGS) entry which is preliminary data.</text>
</comment>
<feature type="transmembrane region" description="Helical" evidence="2">
    <location>
        <begin position="83"/>
        <end position="104"/>
    </location>
</feature>